<keyword evidence="2" id="KW-0819">tRNA processing</keyword>
<dbReference type="AlphaFoldDB" id="C1BP71"/>
<keyword evidence="4" id="KW-0106">Calcium</keyword>
<feature type="domain" description="Archease" evidence="5">
    <location>
        <begin position="19"/>
        <end position="167"/>
    </location>
</feature>
<dbReference type="InterPro" id="IPR036820">
    <property type="entry name" value="Archease_dom_sf"/>
</dbReference>
<organism evidence="6">
    <name type="scientific">Caligus rogercresseyi</name>
    <name type="common">Sea louse</name>
    <dbReference type="NCBI Taxonomy" id="217165"/>
    <lineage>
        <taxon>Eukaryota</taxon>
        <taxon>Metazoa</taxon>
        <taxon>Ecdysozoa</taxon>
        <taxon>Arthropoda</taxon>
        <taxon>Crustacea</taxon>
        <taxon>Multicrustacea</taxon>
        <taxon>Hexanauplia</taxon>
        <taxon>Copepoda</taxon>
        <taxon>Siphonostomatoida</taxon>
        <taxon>Caligidae</taxon>
        <taxon>Caligus</taxon>
    </lineage>
</organism>
<keyword evidence="3" id="KW-0479">Metal-binding</keyword>
<proteinExistence type="evidence at transcript level"/>
<evidence type="ECO:0000313" key="6">
    <source>
        <dbReference type="EMBL" id="ACO10824.1"/>
    </source>
</evidence>
<dbReference type="EMBL" id="BT076400">
    <property type="protein sequence ID" value="ACO10824.1"/>
    <property type="molecule type" value="mRNA"/>
</dbReference>
<dbReference type="Pfam" id="PF01951">
    <property type="entry name" value="Archease"/>
    <property type="match status" value="1"/>
</dbReference>
<dbReference type="GO" id="GO:0006388">
    <property type="term" value="P:tRNA splicing, via endonucleolytic cleavage and ligation"/>
    <property type="evidence" value="ECO:0007669"/>
    <property type="project" value="TreeGrafter"/>
</dbReference>
<dbReference type="Gene3D" id="3.55.10.10">
    <property type="entry name" value="Archease domain"/>
    <property type="match status" value="1"/>
</dbReference>
<dbReference type="PANTHER" id="PTHR12682">
    <property type="entry name" value="ARCHEASE"/>
    <property type="match status" value="1"/>
</dbReference>
<protein>
    <submittedName>
        <fullName evidence="6">Archease</fullName>
    </submittedName>
</protein>
<evidence type="ECO:0000256" key="1">
    <source>
        <dbReference type="ARBA" id="ARBA00007963"/>
    </source>
</evidence>
<evidence type="ECO:0000259" key="5">
    <source>
        <dbReference type="Pfam" id="PF01951"/>
    </source>
</evidence>
<name>C1BP71_CALRO</name>
<dbReference type="SUPFAM" id="SSF69819">
    <property type="entry name" value="MTH1598-like"/>
    <property type="match status" value="1"/>
</dbReference>
<gene>
    <name evidence="6" type="primary">ARCH</name>
</gene>
<sequence length="167" mass="19127">MEREDPTQESDQDRPTSGYEYLDHTADVQIHAWSSTLREAICEAALGVYNYMTDLSAVTASEDLILKAQGHDLESLLYNFLDECLYHFHAEEYFVACEVELIDFDRVRSQGEEGKEEKELSITARLRGEKFDLNKHSPGTEIKAITYSAMQVLEKDCFAQMFVIVDI</sequence>
<reference evidence="6" key="1">
    <citation type="submission" date="2009-03" db="EMBL/GenBank/DDBJ databases">
        <title>Caligus rogercresseyi ESTs and full-length cDNAs.</title>
        <authorList>
            <person name="Yasuike M."/>
            <person name="von Schalburg K."/>
            <person name="Cooper G."/>
            <person name="Leong J."/>
            <person name="Jones S.R.M."/>
            <person name="Koop B.F."/>
        </authorList>
    </citation>
    <scope>NUCLEOTIDE SEQUENCE</scope>
    <source>
        <tissue evidence="6">Whole tissue</tissue>
    </source>
</reference>
<dbReference type="InterPro" id="IPR002804">
    <property type="entry name" value="Archease"/>
</dbReference>
<evidence type="ECO:0000256" key="2">
    <source>
        <dbReference type="ARBA" id="ARBA00022694"/>
    </source>
</evidence>
<dbReference type="PANTHER" id="PTHR12682:SF11">
    <property type="entry name" value="PROTEIN ARCHEASE"/>
    <property type="match status" value="1"/>
</dbReference>
<evidence type="ECO:0000256" key="3">
    <source>
        <dbReference type="ARBA" id="ARBA00022723"/>
    </source>
</evidence>
<dbReference type="GO" id="GO:0046872">
    <property type="term" value="F:metal ion binding"/>
    <property type="evidence" value="ECO:0007669"/>
    <property type="project" value="UniProtKB-KW"/>
</dbReference>
<dbReference type="InterPro" id="IPR023572">
    <property type="entry name" value="Archease_dom"/>
</dbReference>
<dbReference type="GO" id="GO:0072669">
    <property type="term" value="C:tRNA-splicing ligase complex"/>
    <property type="evidence" value="ECO:0007669"/>
    <property type="project" value="TreeGrafter"/>
</dbReference>
<accession>C1BP71</accession>
<comment type="similarity">
    <text evidence="1">Belongs to the archease family.</text>
</comment>
<evidence type="ECO:0000256" key="4">
    <source>
        <dbReference type="ARBA" id="ARBA00022837"/>
    </source>
</evidence>